<feature type="compositionally biased region" description="Gly residues" evidence="1">
    <location>
        <begin position="88"/>
        <end position="98"/>
    </location>
</feature>
<accession>A0A0C3PUI5</accession>
<proteinExistence type="predicted"/>
<dbReference type="AlphaFoldDB" id="A0A0C3PUI5"/>
<evidence type="ECO:0000313" key="2">
    <source>
        <dbReference type="EMBL" id="KIO18535.1"/>
    </source>
</evidence>
<dbReference type="Proteomes" id="UP000054248">
    <property type="component" value="Unassembled WGS sequence"/>
</dbReference>
<protein>
    <submittedName>
        <fullName evidence="2">Uncharacterized protein</fullName>
    </submittedName>
</protein>
<organism evidence="2 3">
    <name type="scientific">Tulasnella calospora MUT 4182</name>
    <dbReference type="NCBI Taxonomy" id="1051891"/>
    <lineage>
        <taxon>Eukaryota</taxon>
        <taxon>Fungi</taxon>
        <taxon>Dikarya</taxon>
        <taxon>Basidiomycota</taxon>
        <taxon>Agaricomycotina</taxon>
        <taxon>Agaricomycetes</taxon>
        <taxon>Cantharellales</taxon>
        <taxon>Tulasnellaceae</taxon>
        <taxon>Tulasnella</taxon>
    </lineage>
</organism>
<reference evidence="3" key="2">
    <citation type="submission" date="2015-01" db="EMBL/GenBank/DDBJ databases">
        <title>Evolutionary Origins and Diversification of the Mycorrhizal Mutualists.</title>
        <authorList>
            <consortium name="DOE Joint Genome Institute"/>
            <consortium name="Mycorrhizal Genomics Consortium"/>
            <person name="Kohler A."/>
            <person name="Kuo A."/>
            <person name="Nagy L.G."/>
            <person name="Floudas D."/>
            <person name="Copeland A."/>
            <person name="Barry K.W."/>
            <person name="Cichocki N."/>
            <person name="Veneault-Fourrey C."/>
            <person name="LaButti K."/>
            <person name="Lindquist E.A."/>
            <person name="Lipzen A."/>
            <person name="Lundell T."/>
            <person name="Morin E."/>
            <person name="Murat C."/>
            <person name="Riley R."/>
            <person name="Ohm R."/>
            <person name="Sun H."/>
            <person name="Tunlid A."/>
            <person name="Henrissat B."/>
            <person name="Grigoriev I.V."/>
            <person name="Hibbett D.S."/>
            <person name="Martin F."/>
        </authorList>
    </citation>
    <scope>NUCLEOTIDE SEQUENCE [LARGE SCALE GENOMIC DNA]</scope>
    <source>
        <strain evidence="3">MUT 4182</strain>
    </source>
</reference>
<gene>
    <name evidence="2" type="ORF">M407DRAFT_11834</name>
</gene>
<keyword evidence="3" id="KW-1185">Reference proteome</keyword>
<name>A0A0C3PUI5_9AGAM</name>
<reference evidence="2 3" key="1">
    <citation type="submission" date="2014-04" db="EMBL/GenBank/DDBJ databases">
        <authorList>
            <consortium name="DOE Joint Genome Institute"/>
            <person name="Kuo A."/>
            <person name="Girlanda M."/>
            <person name="Perotto S."/>
            <person name="Kohler A."/>
            <person name="Nagy L.G."/>
            <person name="Floudas D."/>
            <person name="Copeland A."/>
            <person name="Barry K.W."/>
            <person name="Cichocki N."/>
            <person name="Veneault-Fourrey C."/>
            <person name="LaButti K."/>
            <person name="Lindquist E.A."/>
            <person name="Lipzen A."/>
            <person name="Lundell T."/>
            <person name="Morin E."/>
            <person name="Murat C."/>
            <person name="Sun H."/>
            <person name="Tunlid A."/>
            <person name="Henrissat B."/>
            <person name="Grigoriev I.V."/>
            <person name="Hibbett D.S."/>
            <person name="Martin F."/>
            <person name="Nordberg H.P."/>
            <person name="Cantor M.N."/>
            <person name="Hua S.X."/>
        </authorList>
    </citation>
    <scope>NUCLEOTIDE SEQUENCE [LARGE SCALE GENOMIC DNA]</scope>
    <source>
        <strain evidence="2 3">MUT 4182</strain>
    </source>
</reference>
<feature type="region of interest" description="Disordered" evidence="1">
    <location>
        <begin position="61"/>
        <end position="104"/>
    </location>
</feature>
<sequence>MFLEKVYAVVFATVPLHVSNIVISMLCSNHVNRTFGKGLTPKAYRLSLADVQANAEKIMMASSSTQIPHEPERLLSKRVRSTDEGDPAGRGNGRGGATRGNERI</sequence>
<evidence type="ECO:0000256" key="1">
    <source>
        <dbReference type="SAM" id="MobiDB-lite"/>
    </source>
</evidence>
<evidence type="ECO:0000313" key="3">
    <source>
        <dbReference type="Proteomes" id="UP000054248"/>
    </source>
</evidence>
<dbReference type="STRING" id="1051891.A0A0C3PUI5"/>
<feature type="compositionally biased region" description="Basic and acidic residues" evidence="1">
    <location>
        <begin position="69"/>
        <end position="83"/>
    </location>
</feature>
<dbReference type="EMBL" id="KN823279">
    <property type="protein sequence ID" value="KIO18535.1"/>
    <property type="molecule type" value="Genomic_DNA"/>
</dbReference>
<dbReference type="OrthoDB" id="2156690at2759"/>
<dbReference type="HOGENOM" id="CLU_2252039_0_0_1"/>